<feature type="region of interest" description="Disordered" evidence="1">
    <location>
        <begin position="23"/>
        <end position="119"/>
    </location>
</feature>
<dbReference type="Proteomes" id="UP000663869">
    <property type="component" value="Unassembled WGS sequence"/>
</dbReference>
<accession>A0A817WKB1</accession>
<dbReference type="Proteomes" id="UP000663862">
    <property type="component" value="Unassembled WGS sequence"/>
</dbReference>
<keyword evidence="2" id="KW-0732">Signal</keyword>
<dbReference type="EMBL" id="CAJNYU010000394">
    <property type="protein sequence ID" value="CAF3356292.1"/>
    <property type="molecule type" value="Genomic_DNA"/>
</dbReference>
<evidence type="ECO:0000313" key="5">
    <source>
        <dbReference type="Proteomes" id="UP000663869"/>
    </source>
</evidence>
<evidence type="ECO:0000256" key="1">
    <source>
        <dbReference type="SAM" id="MobiDB-lite"/>
    </source>
</evidence>
<dbReference type="AlphaFoldDB" id="A0A817WKB1"/>
<feature type="compositionally biased region" description="Basic and acidic residues" evidence="1">
    <location>
        <begin position="85"/>
        <end position="103"/>
    </location>
</feature>
<proteinExistence type="predicted"/>
<protein>
    <submittedName>
        <fullName evidence="3">Uncharacterized protein</fullName>
    </submittedName>
</protein>
<evidence type="ECO:0000313" key="4">
    <source>
        <dbReference type="EMBL" id="CAF4230820.1"/>
    </source>
</evidence>
<sequence length="223" mass="25076">MRFIFFFALCLLLCYIHLASSDTNKPSTTTKPKSKSTKEKDITSTKTTDGKNIKTKTKAESKESKKNTVDDTKTKGKIKTSTKSTSDRTTIKDKTKVQKDDASGKSSKAKGKKTSNMRTPFDQALGKLSICASSSPSLVDVMQENLQELQSDEKYRPLFNAAPHTAAFLKKKAHDSSKFIGGLRQALNADWSNPTWKSWDEINTLFRPFKQQFVYAMMRFNCT</sequence>
<name>A0A817WKB1_9BILA</name>
<gene>
    <name evidence="3" type="ORF">FME351_LOCUS4981</name>
    <name evidence="4" type="ORF">TSG867_LOCUS1864</name>
</gene>
<reference evidence="3" key="1">
    <citation type="submission" date="2021-02" db="EMBL/GenBank/DDBJ databases">
        <authorList>
            <person name="Nowell W R."/>
        </authorList>
    </citation>
    <scope>NUCLEOTIDE SEQUENCE</scope>
</reference>
<feature type="compositionally biased region" description="Basic and acidic residues" evidence="1">
    <location>
        <begin position="36"/>
        <end position="74"/>
    </location>
</feature>
<feature type="chain" id="PRO_5036232381" evidence="2">
    <location>
        <begin position="22"/>
        <end position="223"/>
    </location>
</feature>
<evidence type="ECO:0000256" key="2">
    <source>
        <dbReference type="SAM" id="SignalP"/>
    </source>
</evidence>
<dbReference type="EMBL" id="CAJOBQ010000044">
    <property type="protein sequence ID" value="CAF4230820.1"/>
    <property type="molecule type" value="Genomic_DNA"/>
</dbReference>
<organism evidence="3 5">
    <name type="scientific">Rotaria socialis</name>
    <dbReference type="NCBI Taxonomy" id="392032"/>
    <lineage>
        <taxon>Eukaryota</taxon>
        <taxon>Metazoa</taxon>
        <taxon>Spiralia</taxon>
        <taxon>Gnathifera</taxon>
        <taxon>Rotifera</taxon>
        <taxon>Eurotatoria</taxon>
        <taxon>Bdelloidea</taxon>
        <taxon>Philodinida</taxon>
        <taxon>Philodinidae</taxon>
        <taxon>Rotaria</taxon>
    </lineage>
</organism>
<comment type="caution">
    <text evidence="3">The sequence shown here is derived from an EMBL/GenBank/DDBJ whole genome shotgun (WGS) entry which is preliminary data.</text>
</comment>
<evidence type="ECO:0000313" key="3">
    <source>
        <dbReference type="EMBL" id="CAF3356292.1"/>
    </source>
</evidence>
<feature type="signal peptide" evidence="2">
    <location>
        <begin position="1"/>
        <end position="21"/>
    </location>
</feature>